<gene>
    <name evidence="13" type="ORF">HPB51_018631</name>
</gene>
<dbReference type="PROSITE" id="PS51292">
    <property type="entry name" value="ZF_RING_CH"/>
    <property type="match status" value="1"/>
</dbReference>
<feature type="region of interest" description="Disordered" evidence="10">
    <location>
        <begin position="1"/>
        <end position="24"/>
    </location>
</feature>
<dbReference type="PANTHER" id="PTHR46065">
    <property type="entry name" value="E3 UBIQUITIN-PROTEIN LIGASE MARCH 2/3 FAMILY MEMBER"/>
    <property type="match status" value="1"/>
</dbReference>
<evidence type="ECO:0000256" key="7">
    <source>
        <dbReference type="ARBA" id="ARBA00022833"/>
    </source>
</evidence>
<dbReference type="Gene3D" id="3.30.40.10">
    <property type="entry name" value="Zinc/RING finger domain, C3HC4 (zinc finger)"/>
    <property type="match status" value="1"/>
</dbReference>
<keyword evidence="2" id="KW-0808">Transferase</keyword>
<reference evidence="13" key="1">
    <citation type="journal article" date="2020" name="Cell">
        <title>Large-Scale Comparative Analyses of Tick Genomes Elucidate Their Genetic Diversity and Vector Capacities.</title>
        <authorList>
            <consortium name="Tick Genome and Microbiome Consortium (TIGMIC)"/>
            <person name="Jia N."/>
            <person name="Wang J."/>
            <person name="Shi W."/>
            <person name="Du L."/>
            <person name="Sun Y."/>
            <person name="Zhan W."/>
            <person name="Jiang J.F."/>
            <person name="Wang Q."/>
            <person name="Zhang B."/>
            <person name="Ji P."/>
            <person name="Bell-Sakyi L."/>
            <person name="Cui X.M."/>
            <person name="Yuan T.T."/>
            <person name="Jiang B.G."/>
            <person name="Yang W.F."/>
            <person name="Lam T.T."/>
            <person name="Chang Q.C."/>
            <person name="Ding S.J."/>
            <person name="Wang X.J."/>
            <person name="Zhu J.G."/>
            <person name="Ruan X.D."/>
            <person name="Zhao L."/>
            <person name="Wei J.T."/>
            <person name="Ye R.Z."/>
            <person name="Que T.C."/>
            <person name="Du C.H."/>
            <person name="Zhou Y.H."/>
            <person name="Cheng J.X."/>
            <person name="Dai P.F."/>
            <person name="Guo W.B."/>
            <person name="Han X.H."/>
            <person name="Huang E.J."/>
            <person name="Li L.F."/>
            <person name="Wei W."/>
            <person name="Gao Y.C."/>
            <person name="Liu J.Z."/>
            <person name="Shao H.Z."/>
            <person name="Wang X."/>
            <person name="Wang C.C."/>
            <person name="Yang T.C."/>
            <person name="Huo Q.B."/>
            <person name="Li W."/>
            <person name="Chen H.Y."/>
            <person name="Chen S.E."/>
            <person name="Zhou L.G."/>
            <person name="Ni X.B."/>
            <person name="Tian J.H."/>
            <person name="Sheng Y."/>
            <person name="Liu T."/>
            <person name="Pan Y.S."/>
            <person name="Xia L.Y."/>
            <person name="Li J."/>
            <person name="Zhao F."/>
            <person name="Cao W.C."/>
        </authorList>
    </citation>
    <scope>NUCLEOTIDE SEQUENCE</scope>
    <source>
        <strain evidence="13">Rmic-2018</strain>
    </source>
</reference>
<feature type="transmembrane region" description="Helical" evidence="11">
    <location>
        <begin position="221"/>
        <end position="244"/>
    </location>
</feature>
<protein>
    <recommendedName>
        <fullName evidence="12">RING-CH-type domain-containing protein</fullName>
    </recommendedName>
</protein>
<organism evidence="13 14">
    <name type="scientific">Rhipicephalus microplus</name>
    <name type="common">Cattle tick</name>
    <name type="synonym">Boophilus microplus</name>
    <dbReference type="NCBI Taxonomy" id="6941"/>
    <lineage>
        <taxon>Eukaryota</taxon>
        <taxon>Metazoa</taxon>
        <taxon>Ecdysozoa</taxon>
        <taxon>Arthropoda</taxon>
        <taxon>Chelicerata</taxon>
        <taxon>Arachnida</taxon>
        <taxon>Acari</taxon>
        <taxon>Parasitiformes</taxon>
        <taxon>Ixodida</taxon>
        <taxon>Ixodoidea</taxon>
        <taxon>Ixodidae</taxon>
        <taxon>Rhipicephalinae</taxon>
        <taxon>Rhipicephalus</taxon>
        <taxon>Boophilus</taxon>
    </lineage>
</organism>
<evidence type="ECO:0000256" key="2">
    <source>
        <dbReference type="ARBA" id="ARBA00022679"/>
    </source>
</evidence>
<dbReference type="GO" id="GO:0004842">
    <property type="term" value="F:ubiquitin-protein transferase activity"/>
    <property type="evidence" value="ECO:0007669"/>
    <property type="project" value="TreeGrafter"/>
</dbReference>
<evidence type="ECO:0000256" key="9">
    <source>
        <dbReference type="ARBA" id="ARBA00023136"/>
    </source>
</evidence>
<dbReference type="PANTHER" id="PTHR46065:SF3">
    <property type="entry name" value="FI20425P1"/>
    <property type="match status" value="1"/>
</dbReference>
<dbReference type="InterPro" id="IPR011016">
    <property type="entry name" value="Znf_RING-CH"/>
</dbReference>
<feature type="region of interest" description="Disordered" evidence="10">
    <location>
        <begin position="70"/>
        <end position="109"/>
    </location>
</feature>
<keyword evidence="7" id="KW-0862">Zinc</keyword>
<evidence type="ECO:0000256" key="8">
    <source>
        <dbReference type="ARBA" id="ARBA00022989"/>
    </source>
</evidence>
<comment type="subcellular location">
    <subcellularLocation>
        <location evidence="1">Membrane</location>
        <topology evidence="1">Multi-pass membrane protein</topology>
    </subcellularLocation>
</comment>
<dbReference type="VEuPathDB" id="VectorBase:LOC119187389"/>
<reference evidence="13" key="2">
    <citation type="submission" date="2021-09" db="EMBL/GenBank/DDBJ databases">
        <authorList>
            <person name="Jia N."/>
            <person name="Wang J."/>
            <person name="Shi W."/>
            <person name="Du L."/>
            <person name="Sun Y."/>
            <person name="Zhan W."/>
            <person name="Jiang J."/>
            <person name="Wang Q."/>
            <person name="Zhang B."/>
            <person name="Ji P."/>
            <person name="Sakyi L.B."/>
            <person name="Cui X."/>
            <person name="Yuan T."/>
            <person name="Jiang B."/>
            <person name="Yang W."/>
            <person name="Lam T.T.-Y."/>
            <person name="Chang Q."/>
            <person name="Ding S."/>
            <person name="Wang X."/>
            <person name="Zhu J."/>
            <person name="Ruan X."/>
            <person name="Zhao L."/>
            <person name="Wei J."/>
            <person name="Que T."/>
            <person name="Du C."/>
            <person name="Cheng J."/>
            <person name="Dai P."/>
            <person name="Han X."/>
            <person name="Huang E."/>
            <person name="Gao Y."/>
            <person name="Liu J."/>
            <person name="Shao H."/>
            <person name="Ye R."/>
            <person name="Li L."/>
            <person name="Wei W."/>
            <person name="Wang X."/>
            <person name="Wang C."/>
            <person name="Huo Q."/>
            <person name="Li W."/>
            <person name="Guo W."/>
            <person name="Chen H."/>
            <person name="Chen S."/>
            <person name="Zhou L."/>
            <person name="Zhou L."/>
            <person name="Ni X."/>
            <person name="Tian J."/>
            <person name="Zhou Y."/>
            <person name="Sheng Y."/>
            <person name="Liu T."/>
            <person name="Pan Y."/>
            <person name="Xia L."/>
            <person name="Li J."/>
            <person name="Zhao F."/>
            <person name="Cao W."/>
        </authorList>
    </citation>
    <scope>NUCLEOTIDE SEQUENCE</scope>
    <source>
        <strain evidence="13">Rmic-2018</strain>
        <tissue evidence="13">Larvae</tissue>
    </source>
</reference>
<dbReference type="InterPro" id="IPR013083">
    <property type="entry name" value="Znf_RING/FYVE/PHD"/>
</dbReference>
<keyword evidence="6" id="KW-0833">Ubl conjugation pathway</keyword>
<keyword evidence="5" id="KW-0863">Zinc-finger</keyword>
<dbReference type="GO" id="GO:0016020">
    <property type="term" value="C:membrane"/>
    <property type="evidence" value="ECO:0007669"/>
    <property type="project" value="UniProtKB-SubCell"/>
</dbReference>
<dbReference type="AlphaFoldDB" id="A0A9J6F7Q3"/>
<dbReference type="GO" id="GO:0008270">
    <property type="term" value="F:zinc ion binding"/>
    <property type="evidence" value="ECO:0007669"/>
    <property type="project" value="UniProtKB-KW"/>
</dbReference>
<dbReference type="GO" id="GO:0016567">
    <property type="term" value="P:protein ubiquitination"/>
    <property type="evidence" value="ECO:0007669"/>
    <property type="project" value="TreeGrafter"/>
</dbReference>
<proteinExistence type="predicted"/>
<dbReference type="EMBL" id="JABSTU010000001">
    <property type="protein sequence ID" value="KAH8041837.1"/>
    <property type="molecule type" value="Genomic_DNA"/>
</dbReference>
<keyword evidence="9 11" id="KW-0472">Membrane</keyword>
<feature type="compositionally biased region" description="Polar residues" evidence="10">
    <location>
        <begin position="87"/>
        <end position="96"/>
    </location>
</feature>
<evidence type="ECO:0000256" key="10">
    <source>
        <dbReference type="SAM" id="MobiDB-lite"/>
    </source>
</evidence>
<dbReference type="SUPFAM" id="SSF57850">
    <property type="entry name" value="RING/U-box"/>
    <property type="match status" value="1"/>
</dbReference>
<evidence type="ECO:0000256" key="6">
    <source>
        <dbReference type="ARBA" id="ARBA00022786"/>
    </source>
</evidence>
<keyword evidence="14" id="KW-1185">Reference proteome</keyword>
<evidence type="ECO:0000256" key="5">
    <source>
        <dbReference type="ARBA" id="ARBA00022771"/>
    </source>
</evidence>
<feature type="transmembrane region" description="Helical" evidence="11">
    <location>
        <begin position="185"/>
        <end position="209"/>
    </location>
</feature>
<keyword evidence="8 11" id="KW-1133">Transmembrane helix</keyword>
<evidence type="ECO:0000256" key="3">
    <source>
        <dbReference type="ARBA" id="ARBA00022692"/>
    </source>
</evidence>
<dbReference type="SMART" id="SM00744">
    <property type="entry name" value="RINGv"/>
    <property type="match status" value="1"/>
</dbReference>
<evidence type="ECO:0000256" key="1">
    <source>
        <dbReference type="ARBA" id="ARBA00004141"/>
    </source>
</evidence>
<comment type="caution">
    <text evidence="13">The sequence shown here is derived from an EMBL/GenBank/DDBJ whole genome shotgun (WGS) entry which is preliminary data.</text>
</comment>
<evidence type="ECO:0000313" key="13">
    <source>
        <dbReference type="EMBL" id="KAH8041837.1"/>
    </source>
</evidence>
<keyword evidence="3 11" id="KW-0812">Transmembrane</keyword>
<accession>A0A9J6F7Q3</accession>
<evidence type="ECO:0000313" key="14">
    <source>
        <dbReference type="Proteomes" id="UP000821866"/>
    </source>
</evidence>
<dbReference type="Proteomes" id="UP000821866">
    <property type="component" value="Chromosome 1"/>
</dbReference>
<evidence type="ECO:0000256" key="11">
    <source>
        <dbReference type="SAM" id="Phobius"/>
    </source>
</evidence>
<dbReference type="Pfam" id="PF12906">
    <property type="entry name" value="RINGv"/>
    <property type="match status" value="1"/>
</dbReference>
<evidence type="ECO:0000256" key="4">
    <source>
        <dbReference type="ARBA" id="ARBA00022723"/>
    </source>
</evidence>
<keyword evidence="4" id="KW-0479">Metal-binding</keyword>
<evidence type="ECO:0000259" key="12">
    <source>
        <dbReference type="PROSITE" id="PS51292"/>
    </source>
</evidence>
<sequence>MSHLAEVGASTHPHTVASAAPSGFVSDTDSGRGVLLSAAAPVTGSPPSAIVQMDFLLGSGDVARSQDAVSTSWTQEVDSKTPAINDRSLTSGTKRGTSAESLSLSNSSDGAPTCRICFYGDAKQPLLEPCNCRGTIGFVHRECLESWIQRTVDPQCQVCHFHFTVRKQAQPIWCLLSDAEYRCPVFGYLALGALFVLGIAFVFPLAWLYAVCLPTRVGDTVAATVVVVLAVQNILWLYFPFVSFRSSYKAYKKWHEESTRLKLVLSSTETSGPVWSNRCFWRTGGGSQDHVLT</sequence>
<feature type="domain" description="RING-CH-type" evidence="12">
    <location>
        <begin position="106"/>
        <end position="166"/>
    </location>
</feature>
<feature type="compositionally biased region" description="Low complexity" evidence="10">
    <location>
        <begin position="98"/>
        <end position="108"/>
    </location>
</feature>
<name>A0A9J6F7Q3_RHIMP</name>